<keyword evidence="1 7" id="KW-0808">Transferase</keyword>
<dbReference type="InterPro" id="IPR045865">
    <property type="entry name" value="ACT-like_dom_sf"/>
</dbReference>
<dbReference type="EMBL" id="BAABLD010000002">
    <property type="protein sequence ID" value="GAA5158938.1"/>
    <property type="molecule type" value="Genomic_DNA"/>
</dbReference>
<sequence>MGTPLLPDRALLETLRVVLQTAATCLQEDYEQDPNPTRLLQSRARIVDFVLSDLWQMCGLPAELTLVAVGGYGRRELYPYSDVDILVLLPTDEVEDDVRQRIEGYIGCLWDLGLDIGHSVRSVDECMRESALDVTVQTNLIESRRLTGSLPLYREFLRRLFVEFNPESFFHAKSAEQEQRYNRFNQTPYALEPNCKESPGGLRDLQVIIWLTLSAGLGTRWSDLARHGLITRDEARELRTCERFMQHVRIRLHYIARRREDRLIFDVQETLAKAFSLEATKAKRASEVMMQRYYRVAKKITQLNGLLLQNIAQRYAPPALSNVRAVDEDFQICGELLDIVDDDVFERHPGAMLKAYLHMQQQSGVKGMSARTLRGLWRGRKLINAAFRRDPENRSTFLAIFQQTRGQTHELRRMNQYETLGSYLPAFGRIVGQMQHDLFHVYTVDQHILQVLRNVRRFALEEHGHEYPLMTRLMAEFERPWVLYIAALFHDIAKGRGGDHSTLGMSDARRFGRDHGMLKEDVDLIVWLVEQHLAMSQVAQKQDLTDPDVIRQFAARAGTERRLTALYLLTHADIRGTSPKVWNGWKGKLLEDLFMASRQLLRGDTPQLALGLDERREQIRERLRFYGLMPDVENDLWSDLDTVYFLRHDIEEVAWHTRMLYHRPHGDEPIVKARPSPVEKGLQIMVYTRDQKDLFMRLCAYFARLGYTILDAKIHTTTKGYALDSFVVMDPGQETDYRDVIGLIEHDLTERLRSEARIDAPTSGRVSRQIKHFPITPAVTLQPDERGQHFILSIVAADRPGLLYSVARTLAEHGVEVHTAKIITLGERAEDTFLVSSRNLDNSGKTVQLEAALLERLRV</sequence>
<dbReference type="EC" id="3.1.4.-" evidence="7"/>
<dbReference type="SUPFAM" id="SSF81593">
    <property type="entry name" value="Nucleotidyltransferase substrate binding subunit/domain"/>
    <property type="match status" value="1"/>
</dbReference>
<dbReference type="SUPFAM" id="SSF81301">
    <property type="entry name" value="Nucleotidyltransferase"/>
    <property type="match status" value="1"/>
</dbReference>
<dbReference type="InterPro" id="IPR013546">
    <property type="entry name" value="PII_UdlTrfase/GS_AdlTrfase"/>
</dbReference>
<dbReference type="Pfam" id="PF01842">
    <property type="entry name" value="ACT"/>
    <property type="match status" value="1"/>
</dbReference>
<evidence type="ECO:0000256" key="7">
    <source>
        <dbReference type="HAMAP-Rule" id="MF_00277"/>
    </source>
</evidence>
<feature type="domain" description="ACT" evidence="8">
    <location>
        <begin position="791"/>
        <end position="859"/>
    </location>
</feature>
<keyword evidence="5 7" id="KW-0460">Magnesium</keyword>
<dbReference type="PROSITE" id="PS51831">
    <property type="entry name" value="HD"/>
    <property type="match status" value="1"/>
</dbReference>
<feature type="region of interest" description="Uridylyltransferase" evidence="7">
    <location>
        <begin position="1"/>
        <end position="325"/>
    </location>
</feature>
<comment type="catalytic activity">
    <reaction evidence="7">
        <text>[protein-PII]-uridylyl-L-tyrosine + H2O = [protein-PII]-L-tyrosine + UMP + H(+)</text>
        <dbReference type="Rhea" id="RHEA:48600"/>
        <dbReference type="Rhea" id="RHEA-COMP:12147"/>
        <dbReference type="Rhea" id="RHEA-COMP:12148"/>
        <dbReference type="ChEBI" id="CHEBI:15377"/>
        <dbReference type="ChEBI" id="CHEBI:15378"/>
        <dbReference type="ChEBI" id="CHEBI:46858"/>
        <dbReference type="ChEBI" id="CHEBI:57865"/>
        <dbReference type="ChEBI" id="CHEBI:90602"/>
    </reaction>
</comment>
<name>A0ABP9Q9L8_9RHOO</name>
<dbReference type="CDD" id="cd04899">
    <property type="entry name" value="ACT_ACR-UUR-like_2"/>
    <property type="match status" value="1"/>
</dbReference>
<dbReference type="PIRSF" id="PIRSF006288">
    <property type="entry name" value="PII_uridyltransf"/>
    <property type="match status" value="1"/>
</dbReference>
<dbReference type="NCBIfam" id="TIGR01693">
    <property type="entry name" value="UTase_glnD"/>
    <property type="match status" value="1"/>
</dbReference>
<evidence type="ECO:0000313" key="11">
    <source>
        <dbReference type="Proteomes" id="UP001500547"/>
    </source>
</evidence>
<evidence type="ECO:0000259" key="9">
    <source>
        <dbReference type="PROSITE" id="PS51831"/>
    </source>
</evidence>
<proteinExistence type="inferred from homology"/>
<evidence type="ECO:0000256" key="3">
    <source>
        <dbReference type="ARBA" id="ARBA00022737"/>
    </source>
</evidence>
<accession>A0ABP9Q9L8</accession>
<dbReference type="SMART" id="SM00471">
    <property type="entry name" value="HDc"/>
    <property type="match status" value="1"/>
</dbReference>
<dbReference type="PANTHER" id="PTHR47320:SF1">
    <property type="entry name" value="BIFUNCTIONAL URIDYLYLTRANSFERASE_URIDYLYL-REMOVING ENZYME"/>
    <property type="match status" value="1"/>
</dbReference>
<evidence type="ECO:0000259" key="8">
    <source>
        <dbReference type="PROSITE" id="PS51671"/>
    </source>
</evidence>
<comment type="activity regulation">
    <text evidence="7">Uridylyltransferase (UTase) activity is inhibited by glutamine, while glutamine activates uridylyl-removing (UR) activity.</text>
</comment>
<evidence type="ECO:0000313" key="10">
    <source>
        <dbReference type="EMBL" id="GAA5158938.1"/>
    </source>
</evidence>
<comment type="catalytic activity">
    <reaction evidence="7">
        <text>[protein-PII]-L-tyrosine + UTP = [protein-PII]-uridylyl-L-tyrosine + diphosphate</text>
        <dbReference type="Rhea" id="RHEA:13673"/>
        <dbReference type="Rhea" id="RHEA-COMP:12147"/>
        <dbReference type="Rhea" id="RHEA-COMP:12148"/>
        <dbReference type="ChEBI" id="CHEBI:33019"/>
        <dbReference type="ChEBI" id="CHEBI:46398"/>
        <dbReference type="ChEBI" id="CHEBI:46858"/>
        <dbReference type="ChEBI" id="CHEBI:90602"/>
        <dbReference type="EC" id="2.7.7.59"/>
    </reaction>
</comment>
<gene>
    <name evidence="7" type="primary">glnD</name>
    <name evidence="10" type="ORF">GCM10025770_04340</name>
</gene>
<comment type="domain">
    <text evidence="7">Has four distinct domains: an N-terminal nucleotidyltransferase (NT) domain responsible for UTase activity, a central HD domain that encodes UR activity, and two C-terminal ACT domains that seem to have a role in glutamine sensing.</text>
</comment>
<evidence type="ECO:0000256" key="6">
    <source>
        <dbReference type="ARBA" id="ARBA00023268"/>
    </source>
</evidence>
<evidence type="ECO:0000256" key="4">
    <source>
        <dbReference type="ARBA" id="ARBA00022801"/>
    </source>
</evidence>
<dbReference type="NCBIfam" id="NF002837">
    <property type="entry name" value="PRK03059.1"/>
    <property type="match status" value="1"/>
</dbReference>
<dbReference type="InterPro" id="IPR043519">
    <property type="entry name" value="NT_sf"/>
</dbReference>
<dbReference type="CDD" id="cd05401">
    <property type="entry name" value="NT_GlnE_GlnD_like"/>
    <property type="match status" value="1"/>
</dbReference>
<dbReference type="CDD" id="cd04900">
    <property type="entry name" value="ACT_UUR-like_1"/>
    <property type="match status" value="1"/>
</dbReference>
<dbReference type="CDD" id="cd00077">
    <property type="entry name" value="HDc"/>
    <property type="match status" value="1"/>
</dbReference>
<dbReference type="PANTHER" id="PTHR47320">
    <property type="entry name" value="BIFUNCTIONAL URIDYLYLTRANSFERASE/URIDYLYL-REMOVING ENZYME"/>
    <property type="match status" value="1"/>
</dbReference>
<feature type="domain" description="ACT" evidence="8">
    <location>
        <begin position="683"/>
        <end position="765"/>
    </location>
</feature>
<comment type="caution">
    <text evidence="7">Lacks conserved residue(s) required for the propagation of feature annotation.</text>
</comment>
<dbReference type="SUPFAM" id="SSF55021">
    <property type="entry name" value="ACT-like"/>
    <property type="match status" value="2"/>
</dbReference>
<dbReference type="InterPro" id="IPR006674">
    <property type="entry name" value="HD_domain"/>
</dbReference>
<evidence type="ECO:0000256" key="2">
    <source>
        <dbReference type="ARBA" id="ARBA00022695"/>
    </source>
</evidence>
<dbReference type="Pfam" id="PF01966">
    <property type="entry name" value="HD"/>
    <property type="match status" value="1"/>
</dbReference>
<dbReference type="SUPFAM" id="SSF109604">
    <property type="entry name" value="HD-domain/PDEase-like"/>
    <property type="match status" value="1"/>
</dbReference>
<dbReference type="PROSITE" id="PS51671">
    <property type="entry name" value="ACT"/>
    <property type="match status" value="2"/>
</dbReference>
<feature type="domain" description="HD" evidence="9">
    <location>
        <begin position="444"/>
        <end position="596"/>
    </location>
</feature>
<dbReference type="InterPro" id="IPR002912">
    <property type="entry name" value="ACT_dom"/>
</dbReference>
<keyword evidence="11" id="KW-1185">Reference proteome</keyword>
<dbReference type="GO" id="GO:0016779">
    <property type="term" value="F:nucleotidyltransferase activity"/>
    <property type="evidence" value="ECO:0007669"/>
    <property type="project" value="UniProtKB-KW"/>
</dbReference>
<comment type="similarity">
    <text evidence="7">Belongs to the GlnD family.</text>
</comment>
<reference evidence="11" key="1">
    <citation type="journal article" date="2019" name="Int. J. Syst. Evol. Microbiol.">
        <title>The Global Catalogue of Microorganisms (GCM) 10K type strain sequencing project: providing services to taxonomists for standard genome sequencing and annotation.</title>
        <authorList>
            <consortium name="The Broad Institute Genomics Platform"/>
            <consortium name="The Broad Institute Genome Sequencing Center for Infectious Disease"/>
            <person name="Wu L."/>
            <person name="Ma J."/>
        </authorList>
    </citation>
    <scope>NUCLEOTIDE SEQUENCE [LARGE SCALE GENOMIC DNA]</scope>
    <source>
        <strain evidence="11">JCM 18715</strain>
    </source>
</reference>
<dbReference type="Gene3D" id="3.30.70.260">
    <property type="match status" value="1"/>
</dbReference>
<dbReference type="EC" id="2.7.7.59" evidence="7"/>
<dbReference type="Gene3D" id="1.10.3210.10">
    <property type="entry name" value="Hypothetical protein af1432"/>
    <property type="match status" value="1"/>
</dbReference>
<comment type="function">
    <text evidence="7">Modifies, by uridylylation and deuridylylation, the PII regulatory proteins (GlnB and homologs), in response to the nitrogen status of the cell that GlnD senses through the glutamine level. Under low glutamine levels, catalyzes the conversion of the PII proteins and UTP to PII-UMP and PPi, while under higher glutamine levels, GlnD hydrolyzes PII-UMP to PII and UMP (deuridylylation). Thus, controls uridylylation state and activity of the PII proteins, and plays an important role in the regulation of nitrogen metabolism.</text>
</comment>
<dbReference type="Pfam" id="PF08335">
    <property type="entry name" value="GlnD_UR_UTase"/>
    <property type="match status" value="1"/>
</dbReference>
<protein>
    <recommendedName>
        <fullName evidence="7">Bifunctional uridylyltransferase/uridylyl-removing enzyme</fullName>
        <shortName evidence="7">UTase/UR</shortName>
    </recommendedName>
    <alternativeName>
        <fullName evidence="7">Bifunctional [protein-PII] modification enzyme</fullName>
    </alternativeName>
    <alternativeName>
        <fullName evidence="7">Bifunctional nitrogen sensor protein</fullName>
    </alternativeName>
    <domain>
        <recommendedName>
            <fullName evidence="7">[Protein-PII] uridylyltransferase</fullName>
            <shortName evidence="7">PII uridylyltransferase</shortName>
            <shortName evidence="7">UTase</shortName>
            <ecNumber evidence="7">2.7.7.59</ecNumber>
        </recommendedName>
    </domain>
    <domain>
        <recommendedName>
            <fullName evidence="7">[Protein-PII]-UMP uridylyl-removing enzyme</fullName>
            <shortName evidence="7">UR</shortName>
            <ecNumber evidence="7">3.1.4.-</ecNumber>
        </recommendedName>
    </domain>
</protein>
<dbReference type="HAMAP" id="MF_00277">
    <property type="entry name" value="PII_uridylyl_transf"/>
    <property type="match status" value="1"/>
</dbReference>
<evidence type="ECO:0000256" key="5">
    <source>
        <dbReference type="ARBA" id="ARBA00022842"/>
    </source>
</evidence>
<organism evidence="10 11">
    <name type="scientific">Viridibacterium curvum</name>
    <dbReference type="NCBI Taxonomy" id="1101404"/>
    <lineage>
        <taxon>Bacteria</taxon>
        <taxon>Pseudomonadati</taxon>
        <taxon>Pseudomonadota</taxon>
        <taxon>Betaproteobacteria</taxon>
        <taxon>Rhodocyclales</taxon>
        <taxon>Rhodocyclaceae</taxon>
        <taxon>Viridibacterium</taxon>
    </lineage>
</organism>
<comment type="caution">
    <text evidence="10">The sequence shown here is derived from an EMBL/GenBank/DDBJ whole genome shotgun (WGS) entry which is preliminary data.</text>
</comment>
<comment type="cofactor">
    <cofactor evidence="7">
        <name>Mg(2+)</name>
        <dbReference type="ChEBI" id="CHEBI:18420"/>
    </cofactor>
</comment>
<dbReference type="InterPro" id="IPR010043">
    <property type="entry name" value="UTase/UR"/>
</dbReference>
<evidence type="ECO:0000256" key="1">
    <source>
        <dbReference type="ARBA" id="ARBA00022679"/>
    </source>
</evidence>
<keyword evidence="4 7" id="KW-0378">Hydrolase</keyword>
<keyword evidence="2 7" id="KW-0548">Nucleotidyltransferase</keyword>
<dbReference type="RefSeq" id="WP_345531186.1">
    <property type="nucleotide sequence ID" value="NZ_BAABLD010000002.1"/>
</dbReference>
<dbReference type="InterPro" id="IPR003607">
    <property type="entry name" value="HD/PDEase_dom"/>
</dbReference>
<dbReference type="Proteomes" id="UP001500547">
    <property type="component" value="Unassembled WGS sequence"/>
</dbReference>
<keyword evidence="3" id="KW-0677">Repeat</keyword>
<keyword evidence="6 7" id="KW-0511">Multifunctional enzyme</keyword>